<dbReference type="InterPro" id="IPR036388">
    <property type="entry name" value="WH-like_DNA-bd_sf"/>
</dbReference>
<reference evidence="1 2" key="1">
    <citation type="journal article" date="2019" name="Nat. Med.">
        <title>Preventing dysbiosis of the neonatal mouse intestinal microbiome protects against late-onset sepsis.</title>
        <authorList>
            <person name="Singer J.R."/>
            <person name="Blosser E.G."/>
            <person name="Zindl C.L."/>
            <person name="Silberger D.J."/>
            <person name="Conlan S."/>
            <person name="Laufer V.A."/>
            <person name="DiToro D."/>
            <person name="Deming C."/>
            <person name="Kumar R."/>
            <person name="Morrow C.D."/>
            <person name="Segre J.A."/>
            <person name="Gray M.J."/>
            <person name="Randolph D.A."/>
            <person name="Weaver C.T."/>
        </authorList>
    </citation>
    <scope>NUCLEOTIDE SEQUENCE [LARGE SCALE GENOMIC DNA]</scope>
    <source>
        <strain evidence="1 2">V10</strain>
    </source>
</reference>
<dbReference type="Gene3D" id="1.10.10.10">
    <property type="entry name" value="Winged helix-like DNA-binding domain superfamily/Winged helix DNA-binding domain"/>
    <property type="match status" value="1"/>
</dbReference>
<proteinExistence type="predicted"/>
<dbReference type="InterPro" id="IPR000281">
    <property type="entry name" value="HTH_RpiR"/>
</dbReference>
<organism evidence="1 2">
    <name type="scientific">Ligilactobacillus murinus</name>
    <dbReference type="NCBI Taxonomy" id="1622"/>
    <lineage>
        <taxon>Bacteria</taxon>
        <taxon>Bacillati</taxon>
        <taxon>Bacillota</taxon>
        <taxon>Bacilli</taxon>
        <taxon>Lactobacillales</taxon>
        <taxon>Lactobacillaceae</taxon>
        <taxon>Ligilactobacillus</taxon>
    </lineage>
</organism>
<dbReference type="GO" id="GO:0003700">
    <property type="term" value="F:DNA-binding transcription factor activity"/>
    <property type="evidence" value="ECO:0007669"/>
    <property type="project" value="InterPro"/>
</dbReference>
<dbReference type="EMBL" id="CP040852">
    <property type="protein sequence ID" value="QIA89084.1"/>
    <property type="molecule type" value="Genomic_DNA"/>
</dbReference>
<dbReference type="InterPro" id="IPR009057">
    <property type="entry name" value="Homeodomain-like_sf"/>
</dbReference>
<name>A0AAE6WEE9_9LACO</name>
<dbReference type="Pfam" id="PF01418">
    <property type="entry name" value="HTH_6"/>
    <property type="match status" value="1"/>
</dbReference>
<sequence>MMDLLIRINRHYQELTEQERQMITALQQVDLTWGSLTSNELAKKLYVSRASIFRMLKKLEEITVN</sequence>
<dbReference type="PROSITE" id="PS51071">
    <property type="entry name" value="HTH_RPIR"/>
    <property type="match status" value="1"/>
</dbReference>
<dbReference type="RefSeq" id="WP_163588295.1">
    <property type="nucleotide sequence ID" value="NZ_VKBS01000181.1"/>
</dbReference>
<dbReference type="SUPFAM" id="SSF46689">
    <property type="entry name" value="Homeodomain-like"/>
    <property type="match status" value="1"/>
</dbReference>
<dbReference type="AlphaFoldDB" id="A0AAE6WEE9"/>
<gene>
    <name evidence="1" type="ORF">FEE40_02140</name>
</gene>
<protein>
    <submittedName>
        <fullName evidence="1">MarR family transcriptional regulator</fullName>
    </submittedName>
</protein>
<evidence type="ECO:0000313" key="1">
    <source>
        <dbReference type="EMBL" id="QIA89084.1"/>
    </source>
</evidence>
<dbReference type="Proteomes" id="UP000463931">
    <property type="component" value="Chromosome"/>
</dbReference>
<evidence type="ECO:0000313" key="2">
    <source>
        <dbReference type="Proteomes" id="UP000463931"/>
    </source>
</evidence>
<accession>A0AAE6WEE9</accession>